<dbReference type="PANTHER" id="PTHR33908:SF11">
    <property type="entry name" value="MEMBRANE PROTEIN"/>
    <property type="match status" value="1"/>
</dbReference>
<dbReference type="InterPro" id="IPR050297">
    <property type="entry name" value="LipidA_mod_glycosyltrf_83"/>
</dbReference>
<dbReference type="PANTHER" id="PTHR33908">
    <property type="entry name" value="MANNOSYLTRANSFERASE YKCB-RELATED"/>
    <property type="match status" value="1"/>
</dbReference>
<keyword evidence="7 8" id="KW-0472">Membrane</keyword>
<keyword evidence="5 8" id="KW-0812">Transmembrane</keyword>
<evidence type="ECO:0000256" key="7">
    <source>
        <dbReference type="ARBA" id="ARBA00023136"/>
    </source>
</evidence>
<evidence type="ECO:0000256" key="3">
    <source>
        <dbReference type="ARBA" id="ARBA00022676"/>
    </source>
</evidence>
<feature type="transmembrane region" description="Helical" evidence="8">
    <location>
        <begin position="267"/>
        <end position="287"/>
    </location>
</feature>
<protein>
    <submittedName>
        <fullName evidence="9">Uncharacterized protein</fullName>
    </submittedName>
</protein>
<feature type="transmembrane region" description="Helical" evidence="8">
    <location>
        <begin position="26"/>
        <end position="46"/>
    </location>
</feature>
<organism evidence="9">
    <name type="scientific">uncultured Solirubrobacteraceae bacterium</name>
    <dbReference type="NCBI Taxonomy" id="1162706"/>
    <lineage>
        <taxon>Bacteria</taxon>
        <taxon>Bacillati</taxon>
        <taxon>Actinomycetota</taxon>
        <taxon>Thermoleophilia</taxon>
        <taxon>Solirubrobacterales</taxon>
        <taxon>Solirubrobacteraceae</taxon>
        <taxon>environmental samples</taxon>
    </lineage>
</organism>
<evidence type="ECO:0000256" key="6">
    <source>
        <dbReference type="ARBA" id="ARBA00022989"/>
    </source>
</evidence>
<feature type="transmembrane region" description="Helical" evidence="8">
    <location>
        <begin position="213"/>
        <end position="233"/>
    </location>
</feature>
<feature type="transmembrane region" description="Helical" evidence="8">
    <location>
        <begin position="326"/>
        <end position="346"/>
    </location>
</feature>
<evidence type="ECO:0000256" key="8">
    <source>
        <dbReference type="SAM" id="Phobius"/>
    </source>
</evidence>
<reference evidence="9" key="1">
    <citation type="submission" date="2020-02" db="EMBL/GenBank/DDBJ databases">
        <authorList>
            <person name="Meier V. D."/>
        </authorList>
    </citation>
    <scope>NUCLEOTIDE SEQUENCE</scope>
    <source>
        <strain evidence="9">AVDCRST_MAG38</strain>
    </source>
</reference>
<proteinExistence type="predicted"/>
<sequence length="493" mass="53765">METATLSRPRARAGMRSRVGSLDADAMARAAFALLCLAFAVGFLLYPTYPNYDSYYSLLWGRELLDGDPLRFAEPFRVPTEHPLAIVAGALLSLFGDAGDRIWIALTFATYLWLVWGIYALGRDSFTPLVGAVAAVLLLTRFDFGFLAARGYIDIPYMALVVWAAVLENRRPRRGVVVFALLAAAGLLRPEGWLLAGLYFLWMAWRARWRDRLLYAALSAIGPFGWAAVDWAVTGDPLFSLHYTSSSAEDLGRQRTLAQLPAALPEFFAHLIKLPVLLAAVAGLLVAVWATPRRSAMPLVLFATGLGTFVAIGIAGLSVIERYLTVAALALLVFAAVGVAGWTLLVPSRVRTGWMAAAALLVVGGAVFTAIRVDPSRFASELEFRGDSHDALERVLRHPEVRAGLRCGPLTTPNHKLIPDARWILDLPYDRVLARVDPDVGRVERGVAVYATSRAALFRHAFSNPADPVLPQVPPPGFRRVATAEHYAAYVAC</sequence>
<accession>A0A6J4RER1</accession>
<dbReference type="EMBL" id="CADCVJ010000028">
    <property type="protein sequence ID" value="CAA9463856.1"/>
    <property type="molecule type" value="Genomic_DNA"/>
</dbReference>
<feature type="transmembrane region" description="Helical" evidence="8">
    <location>
        <begin position="129"/>
        <end position="153"/>
    </location>
</feature>
<evidence type="ECO:0000256" key="5">
    <source>
        <dbReference type="ARBA" id="ARBA00022692"/>
    </source>
</evidence>
<dbReference type="GO" id="GO:0009103">
    <property type="term" value="P:lipopolysaccharide biosynthetic process"/>
    <property type="evidence" value="ECO:0007669"/>
    <property type="project" value="UniProtKB-ARBA"/>
</dbReference>
<evidence type="ECO:0000256" key="4">
    <source>
        <dbReference type="ARBA" id="ARBA00022679"/>
    </source>
</evidence>
<keyword evidence="2" id="KW-1003">Cell membrane</keyword>
<dbReference type="AlphaFoldDB" id="A0A6J4RER1"/>
<evidence type="ECO:0000313" key="9">
    <source>
        <dbReference type="EMBL" id="CAA9463856.1"/>
    </source>
</evidence>
<name>A0A6J4RER1_9ACTN</name>
<feature type="transmembrane region" description="Helical" evidence="8">
    <location>
        <begin position="102"/>
        <end position="122"/>
    </location>
</feature>
<keyword evidence="4" id="KW-0808">Transferase</keyword>
<comment type="subcellular location">
    <subcellularLocation>
        <location evidence="1">Cell membrane</location>
        <topology evidence="1">Multi-pass membrane protein</topology>
    </subcellularLocation>
</comment>
<evidence type="ECO:0000256" key="2">
    <source>
        <dbReference type="ARBA" id="ARBA00022475"/>
    </source>
</evidence>
<feature type="transmembrane region" description="Helical" evidence="8">
    <location>
        <begin position="353"/>
        <end position="371"/>
    </location>
</feature>
<dbReference type="GO" id="GO:0005886">
    <property type="term" value="C:plasma membrane"/>
    <property type="evidence" value="ECO:0007669"/>
    <property type="project" value="UniProtKB-SubCell"/>
</dbReference>
<keyword evidence="6 8" id="KW-1133">Transmembrane helix</keyword>
<keyword evidence="3" id="KW-0328">Glycosyltransferase</keyword>
<gene>
    <name evidence="9" type="ORF">AVDCRST_MAG38-473</name>
</gene>
<evidence type="ECO:0000256" key="1">
    <source>
        <dbReference type="ARBA" id="ARBA00004651"/>
    </source>
</evidence>
<feature type="transmembrane region" description="Helical" evidence="8">
    <location>
        <begin position="299"/>
        <end position="320"/>
    </location>
</feature>
<feature type="transmembrane region" description="Helical" evidence="8">
    <location>
        <begin position="176"/>
        <end position="201"/>
    </location>
</feature>
<dbReference type="GO" id="GO:0016763">
    <property type="term" value="F:pentosyltransferase activity"/>
    <property type="evidence" value="ECO:0007669"/>
    <property type="project" value="TreeGrafter"/>
</dbReference>